<accession>A0A087M755</accession>
<evidence type="ECO:0000313" key="4">
    <source>
        <dbReference type="EMBL" id="KFL32708.1"/>
    </source>
</evidence>
<dbReference type="GO" id="GO:0008483">
    <property type="term" value="F:transaminase activity"/>
    <property type="evidence" value="ECO:0007669"/>
    <property type="project" value="UniProtKB-KW"/>
</dbReference>
<evidence type="ECO:0000313" key="5">
    <source>
        <dbReference type="Proteomes" id="UP000028981"/>
    </source>
</evidence>
<gene>
    <name evidence="4" type="ORF">JP75_00705</name>
</gene>
<keyword evidence="4" id="KW-0032">Aminotransferase</keyword>
<dbReference type="Proteomes" id="UP000028981">
    <property type="component" value="Unassembled WGS sequence"/>
</dbReference>
<dbReference type="AlphaFoldDB" id="A0A087M755"/>
<keyword evidence="5" id="KW-1185">Reference proteome</keyword>
<dbReference type="Gene3D" id="3.40.640.10">
    <property type="entry name" value="Type I PLP-dependent aspartate aminotransferase-like (Major domain)"/>
    <property type="match status" value="1"/>
</dbReference>
<dbReference type="Pfam" id="PF00202">
    <property type="entry name" value="Aminotran_3"/>
    <property type="match status" value="1"/>
</dbReference>
<comment type="similarity">
    <text evidence="3">Belongs to the class-III pyridoxal-phosphate-dependent aminotransferase family.</text>
</comment>
<dbReference type="InterPro" id="IPR005814">
    <property type="entry name" value="Aminotrans_3"/>
</dbReference>
<dbReference type="InterPro" id="IPR015422">
    <property type="entry name" value="PyrdxlP-dep_Trfase_small"/>
</dbReference>
<dbReference type="InterPro" id="IPR015424">
    <property type="entry name" value="PyrdxlP-dep_Trfase"/>
</dbReference>
<evidence type="ECO:0000256" key="1">
    <source>
        <dbReference type="ARBA" id="ARBA00001933"/>
    </source>
</evidence>
<sequence>MGAGQELWNKAKRLIPGGNMLLSKRPEMFLPEQWPAYFSKAKGCRIWDLDGRELIDMTIMGVGANTLGYGDERVDAAVVTTVVRGNMSTLNAPEEVELAERLVALHPWADMARFARTGGEANAVAIRIARAASGRDGVAICGYHGWHDWYLASNLGEDDSLAGHLLPGLDPQGVPRNLRGTVFPFGFNDIAALEALISTGKIGVIMMEVARTFDPSPDFLNKVRELATANGIVLIFDECTSGFRQSFGGLHKLYGVDPDMAVFGKALGNGYAVTAVIGRREVMEAAQNSFISSTFWTERIGSAAALATLDVMAQTQSWEVITGIGVDITQRWRELATRHGLEISTSGLPGLTGFAFKGANAASYKTLISQEMLDKGYLAATSVYTCLAHTPDIVDGYFDALDPVFALIAECEAGRDVGSLLRGPICHAGFKRLN</sequence>
<organism evidence="4 5">
    <name type="scientific">Devosia riboflavina</name>
    <dbReference type="NCBI Taxonomy" id="46914"/>
    <lineage>
        <taxon>Bacteria</taxon>
        <taxon>Pseudomonadati</taxon>
        <taxon>Pseudomonadota</taxon>
        <taxon>Alphaproteobacteria</taxon>
        <taxon>Hyphomicrobiales</taxon>
        <taxon>Devosiaceae</taxon>
        <taxon>Devosia</taxon>
    </lineage>
</organism>
<keyword evidence="4" id="KW-0808">Transferase</keyword>
<evidence type="ECO:0000256" key="2">
    <source>
        <dbReference type="ARBA" id="ARBA00022898"/>
    </source>
</evidence>
<evidence type="ECO:0000256" key="3">
    <source>
        <dbReference type="RuleBase" id="RU003560"/>
    </source>
</evidence>
<dbReference type="RefSeq" id="WP_035077732.1">
    <property type="nucleotide sequence ID" value="NZ_JQGC01000001.1"/>
</dbReference>
<reference evidence="4 5" key="1">
    <citation type="submission" date="2014-08" db="EMBL/GenBank/DDBJ databases">
        <authorList>
            <person name="Hassan Y.I."/>
            <person name="Lepp D."/>
            <person name="Zhou T."/>
        </authorList>
    </citation>
    <scope>NUCLEOTIDE SEQUENCE [LARGE SCALE GENOMIC DNA]</scope>
    <source>
        <strain evidence="4 5">IFO13584</strain>
    </source>
</reference>
<comment type="caution">
    <text evidence="4">The sequence shown here is derived from an EMBL/GenBank/DDBJ whole genome shotgun (WGS) entry which is preliminary data.</text>
</comment>
<comment type="cofactor">
    <cofactor evidence="1">
        <name>pyridoxal 5'-phosphate</name>
        <dbReference type="ChEBI" id="CHEBI:597326"/>
    </cofactor>
</comment>
<dbReference type="GO" id="GO:0030170">
    <property type="term" value="F:pyridoxal phosphate binding"/>
    <property type="evidence" value="ECO:0007669"/>
    <property type="project" value="InterPro"/>
</dbReference>
<dbReference type="Gene3D" id="3.90.1150.10">
    <property type="entry name" value="Aspartate Aminotransferase, domain 1"/>
    <property type="match status" value="1"/>
</dbReference>
<protein>
    <submittedName>
        <fullName evidence="4">Aminotransferase class III</fullName>
    </submittedName>
</protein>
<dbReference type="PANTHER" id="PTHR43713:SF3">
    <property type="entry name" value="GLUTAMATE-1-SEMIALDEHYDE 2,1-AMINOMUTASE 1, CHLOROPLASTIC-RELATED"/>
    <property type="match status" value="1"/>
</dbReference>
<dbReference type="STRING" id="46914.JP75_00705"/>
<dbReference type="EMBL" id="JQGC01000001">
    <property type="protein sequence ID" value="KFL32708.1"/>
    <property type="molecule type" value="Genomic_DNA"/>
</dbReference>
<dbReference type="PANTHER" id="PTHR43713">
    <property type="entry name" value="GLUTAMATE-1-SEMIALDEHYDE 2,1-AMINOMUTASE"/>
    <property type="match status" value="1"/>
</dbReference>
<dbReference type="InterPro" id="IPR015421">
    <property type="entry name" value="PyrdxlP-dep_Trfase_major"/>
</dbReference>
<keyword evidence="2 3" id="KW-0663">Pyridoxal phosphate</keyword>
<proteinExistence type="inferred from homology"/>
<dbReference type="SUPFAM" id="SSF53383">
    <property type="entry name" value="PLP-dependent transferases"/>
    <property type="match status" value="1"/>
</dbReference>
<name>A0A087M755_9HYPH</name>